<organism evidence="15 16">
    <name type="scientific">Cutaneotrichosporon spelunceum</name>
    <dbReference type="NCBI Taxonomy" id="1672016"/>
    <lineage>
        <taxon>Eukaryota</taxon>
        <taxon>Fungi</taxon>
        <taxon>Dikarya</taxon>
        <taxon>Basidiomycota</taxon>
        <taxon>Agaricomycotina</taxon>
        <taxon>Tremellomycetes</taxon>
        <taxon>Trichosporonales</taxon>
        <taxon>Trichosporonaceae</taxon>
        <taxon>Cutaneotrichosporon</taxon>
    </lineage>
</organism>
<comment type="caution">
    <text evidence="15">The sequence shown here is derived from an EMBL/GenBank/DDBJ whole genome shotgun (WGS) entry which is preliminary data.</text>
</comment>
<dbReference type="PANTHER" id="PTHR12497">
    <property type="entry name" value="TAZ PROTEIN TAFAZZIN"/>
    <property type="match status" value="1"/>
</dbReference>
<evidence type="ECO:0000256" key="8">
    <source>
        <dbReference type="ARBA" id="ARBA00023136"/>
    </source>
</evidence>
<feature type="domain" description="Phospholipid/glycerol acyltransferase" evidence="14">
    <location>
        <begin position="82"/>
        <end position="218"/>
    </location>
</feature>
<dbReference type="InterPro" id="IPR000872">
    <property type="entry name" value="Tafazzin"/>
</dbReference>
<evidence type="ECO:0000256" key="6">
    <source>
        <dbReference type="ARBA" id="ARBA00023098"/>
    </source>
</evidence>
<evidence type="ECO:0000259" key="14">
    <source>
        <dbReference type="SMART" id="SM00563"/>
    </source>
</evidence>
<comment type="catalytic activity">
    <reaction evidence="11">
        <text>1'-[1,2-diacyl-sn-glycero-3-phospho],3'-[1-acyl-sn-glycero-3-phospho]-glycerol + a 1,2-diacyl-sn-glycero-3-phosphocholine = a cardiolipin + a 1-acyl-sn-glycero-3-phosphocholine</text>
        <dbReference type="Rhea" id="RHEA:33731"/>
        <dbReference type="ChEBI" id="CHEBI:57643"/>
        <dbReference type="ChEBI" id="CHEBI:58168"/>
        <dbReference type="ChEBI" id="CHEBI:62237"/>
        <dbReference type="ChEBI" id="CHEBI:64743"/>
    </reaction>
    <physiologicalReaction direction="left-to-right" evidence="11">
        <dbReference type="Rhea" id="RHEA:33732"/>
    </physiologicalReaction>
    <physiologicalReaction direction="right-to-left" evidence="11">
        <dbReference type="Rhea" id="RHEA:33733"/>
    </physiologicalReaction>
</comment>
<gene>
    <name evidence="15" type="primary">TAZ1</name>
    <name evidence="15" type="ORF">CspeluHIS016_0308850</name>
</gene>
<dbReference type="GO" id="GO:0005743">
    <property type="term" value="C:mitochondrial inner membrane"/>
    <property type="evidence" value="ECO:0007669"/>
    <property type="project" value="UniProtKB-SubCell"/>
</dbReference>
<evidence type="ECO:0000256" key="13">
    <source>
        <dbReference type="SAM" id="MobiDB-lite"/>
    </source>
</evidence>
<sequence length="359" mass="39215">MSARNAAAKAASRAVSKLAAGAIAPARQASLASALLISTVSLGCKAFLRATTTVYLEGEENLYSALGIKGRGGAWKHRRRGVITISNHNSLVDDPMMWSLLPTTTSFPFARPWYTCANNRWTLGASDVMFTNAVLSKFFSLGQVIETVRGGGIYQPGVDDAIRKVEEGGWIHIFPEGRINQSGSNPNGGLHRFKWGVGRIIMDAEVMPEIIPIWISGFDQIMNEERKFPRWIPRAGANVSITVGKSITPHIAPLVDAWRTGLPRQAGASMESTAPTKAESDQSALRAHQAEHVNYLSGEFDPDESTRQEITAILQERLRSMGETVESGEGRFAKGVWSQSRRRESQGGLPAPEIEMARR</sequence>
<evidence type="ECO:0000256" key="10">
    <source>
        <dbReference type="ARBA" id="ARBA00024323"/>
    </source>
</evidence>
<evidence type="ECO:0000313" key="15">
    <source>
        <dbReference type="EMBL" id="GMK57045.1"/>
    </source>
</evidence>
<accession>A0AAD3TUA8</accession>
<evidence type="ECO:0000256" key="5">
    <source>
        <dbReference type="ARBA" id="ARBA00022792"/>
    </source>
</evidence>
<evidence type="ECO:0000256" key="12">
    <source>
        <dbReference type="RuleBase" id="RU365062"/>
    </source>
</evidence>
<comment type="subcellular location">
    <subcellularLocation>
        <location evidence="1">Mitochondrion inner membrane</location>
        <topology evidence="1">Peripheral membrane protein</topology>
        <orientation evidence="1">Intermembrane side</orientation>
    </subcellularLocation>
    <subcellularLocation>
        <location evidence="10">Mitochondrion outer membrane</location>
        <topology evidence="10">Peripheral membrane protein</topology>
        <orientation evidence="10">Intermembrane side</orientation>
    </subcellularLocation>
</comment>
<dbReference type="Pfam" id="PF01553">
    <property type="entry name" value="Acyltransferase"/>
    <property type="match status" value="1"/>
</dbReference>
<dbReference type="Proteomes" id="UP001222932">
    <property type="component" value="Unassembled WGS sequence"/>
</dbReference>
<keyword evidence="6" id="KW-0443">Lipid metabolism</keyword>
<dbReference type="CDD" id="cd07989">
    <property type="entry name" value="LPLAT_AGPAT-like"/>
    <property type="match status" value="1"/>
</dbReference>
<keyword evidence="3" id="KW-0808">Transferase</keyword>
<evidence type="ECO:0000256" key="4">
    <source>
        <dbReference type="ARBA" id="ARBA00022787"/>
    </source>
</evidence>
<dbReference type="EMBL" id="BTCM01000003">
    <property type="protein sequence ID" value="GMK57045.1"/>
    <property type="molecule type" value="Genomic_DNA"/>
</dbReference>
<dbReference type="GO" id="GO:0035965">
    <property type="term" value="P:cardiolipin acyl-chain remodeling"/>
    <property type="evidence" value="ECO:0007669"/>
    <property type="project" value="TreeGrafter"/>
</dbReference>
<evidence type="ECO:0000256" key="1">
    <source>
        <dbReference type="ARBA" id="ARBA00004137"/>
    </source>
</evidence>
<dbReference type="InterPro" id="IPR002123">
    <property type="entry name" value="Plipid/glycerol_acylTrfase"/>
</dbReference>
<evidence type="ECO:0000256" key="9">
    <source>
        <dbReference type="ARBA" id="ARBA00023315"/>
    </source>
</evidence>
<evidence type="ECO:0000256" key="7">
    <source>
        <dbReference type="ARBA" id="ARBA00023128"/>
    </source>
</evidence>
<keyword evidence="7" id="KW-0496">Mitochondrion</keyword>
<keyword evidence="5" id="KW-0999">Mitochondrion inner membrane</keyword>
<keyword evidence="9" id="KW-0012">Acyltransferase</keyword>
<reference evidence="15" key="2">
    <citation type="submission" date="2023-06" db="EMBL/GenBank/DDBJ databases">
        <authorList>
            <person name="Kobayashi Y."/>
            <person name="Kayamori A."/>
            <person name="Aoki K."/>
            <person name="Shiwa Y."/>
            <person name="Fujita N."/>
            <person name="Sugita T."/>
            <person name="Iwasaki W."/>
            <person name="Tanaka N."/>
            <person name="Takashima M."/>
        </authorList>
    </citation>
    <scope>NUCLEOTIDE SEQUENCE</scope>
    <source>
        <strain evidence="15">HIS016</strain>
    </source>
</reference>
<dbReference type="GO" id="GO:0047184">
    <property type="term" value="F:1-acylglycerophosphocholine O-acyltransferase activity"/>
    <property type="evidence" value="ECO:0007669"/>
    <property type="project" value="TreeGrafter"/>
</dbReference>
<dbReference type="PANTHER" id="PTHR12497:SF0">
    <property type="entry name" value="TAFAZZIN"/>
    <property type="match status" value="1"/>
</dbReference>
<protein>
    <recommendedName>
        <fullName evidence="12">Tafazzin family protein</fullName>
    </recommendedName>
</protein>
<evidence type="ECO:0000256" key="2">
    <source>
        <dbReference type="ARBA" id="ARBA00010524"/>
    </source>
</evidence>
<evidence type="ECO:0000256" key="3">
    <source>
        <dbReference type="ARBA" id="ARBA00022679"/>
    </source>
</evidence>
<proteinExistence type="inferred from homology"/>
<keyword evidence="16" id="KW-1185">Reference proteome</keyword>
<dbReference type="GO" id="GO:0005741">
    <property type="term" value="C:mitochondrial outer membrane"/>
    <property type="evidence" value="ECO:0007669"/>
    <property type="project" value="UniProtKB-SubCell"/>
</dbReference>
<evidence type="ECO:0000313" key="16">
    <source>
        <dbReference type="Proteomes" id="UP001222932"/>
    </source>
</evidence>
<dbReference type="PRINTS" id="PR00979">
    <property type="entry name" value="TAFAZZIN"/>
</dbReference>
<dbReference type="SUPFAM" id="SSF69593">
    <property type="entry name" value="Glycerol-3-phosphate (1)-acyltransferase"/>
    <property type="match status" value="1"/>
</dbReference>
<evidence type="ECO:0000256" key="11">
    <source>
        <dbReference type="ARBA" id="ARBA00047906"/>
    </source>
</evidence>
<dbReference type="AlphaFoldDB" id="A0AAD3TUA8"/>
<dbReference type="SMART" id="SM00563">
    <property type="entry name" value="PlsC"/>
    <property type="match status" value="1"/>
</dbReference>
<feature type="region of interest" description="Disordered" evidence="13">
    <location>
        <begin position="321"/>
        <end position="359"/>
    </location>
</feature>
<comment type="similarity">
    <text evidence="2 12">Belongs to the taffazin family.</text>
</comment>
<dbReference type="GO" id="GO:0007007">
    <property type="term" value="P:inner mitochondrial membrane organization"/>
    <property type="evidence" value="ECO:0007669"/>
    <property type="project" value="TreeGrafter"/>
</dbReference>
<name>A0AAD3TUA8_9TREE</name>
<keyword evidence="4" id="KW-1000">Mitochondrion outer membrane</keyword>
<reference evidence="15" key="1">
    <citation type="journal article" date="2023" name="BMC Genomics">
        <title>Chromosome-level genome assemblies of Cutaneotrichosporon spp. (Trichosporonales, Basidiomycota) reveal imbalanced evolution between nucleotide sequences and chromosome synteny.</title>
        <authorList>
            <person name="Kobayashi Y."/>
            <person name="Kayamori A."/>
            <person name="Aoki K."/>
            <person name="Shiwa Y."/>
            <person name="Matsutani M."/>
            <person name="Fujita N."/>
            <person name="Sugita T."/>
            <person name="Iwasaki W."/>
            <person name="Tanaka N."/>
            <person name="Takashima M."/>
        </authorList>
    </citation>
    <scope>NUCLEOTIDE SEQUENCE</scope>
    <source>
        <strain evidence="15">HIS016</strain>
    </source>
</reference>
<keyword evidence="8" id="KW-0472">Membrane</keyword>